<sequence length="40" mass="4518">MKNLLHAAGFLSEPQEKGSKAAVSLYVIYRFRMGIKNYEG</sequence>
<evidence type="ECO:0000313" key="1">
    <source>
        <dbReference type="EMBL" id="EFC95550.1"/>
    </source>
</evidence>
<proteinExistence type="predicted"/>
<comment type="caution">
    <text evidence="1">The sequence shown here is derived from an EMBL/GenBank/DDBJ whole genome shotgun (WGS) entry which is preliminary data.</text>
</comment>
<name>D3ARK5_9FIRM</name>
<evidence type="ECO:0000313" key="2">
    <source>
        <dbReference type="Proteomes" id="UP000004968"/>
    </source>
</evidence>
<protein>
    <submittedName>
        <fullName evidence="1">Uncharacterized protein</fullName>
    </submittedName>
</protein>
<reference evidence="1 2" key="1">
    <citation type="submission" date="2010-01" db="EMBL/GenBank/DDBJ databases">
        <authorList>
            <person name="Weinstock G."/>
            <person name="Sodergren E."/>
            <person name="Clifton S."/>
            <person name="Fulton L."/>
            <person name="Fulton B."/>
            <person name="Courtney L."/>
            <person name="Fronick C."/>
            <person name="Harrison M."/>
            <person name="Strong C."/>
            <person name="Farmer C."/>
            <person name="Delahaunty K."/>
            <person name="Markovic C."/>
            <person name="Hall O."/>
            <person name="Minx P."/>
            <person name="Tomlinson C."/>
            <person name="Mitreva M."/>
            <person name="Nelson J."/>
            <person name="Hou S."/>
            <person name="Wollam A."/>
            <person name="Pepin K.H."/>
            <person name="Johnson M."/>
            <person name="Bhonagiri V."/>
            <person name="Nash W.E."/>
            <person name="Warren W."/>
            <person name="Chinwalla A."/>
            <person name="Mardis E.R."/>
            <person name="Wilson R.K."/>
        </authorList>
    </citation>
    <scope>NUCLEOTIDE SEQUENCE [LARGE SCALE GENOMIC DNA]</scope>
    <source>
        <strain evidence="1 2">DSM 13479</strain>
    </source>
</reference>
<dbReference type="HOGENOM" id="CLU_3290816_0_0_9"/>
<accession>D3ARK5</accession>
<gene>
    <name evidence="1" type="ORF">CLOSTHATH_06261</name>
</gene>
<organism evidence="1 2">
    <name type="scientific">Hungatella hathewayi DSM 13479</name>
    <dbReference type="NCBI Taxonomy" id="566550"/>
    <lineage>
        <taxon>Bacteria</taxon>
        <taxon>Bacillati</taxon>
        <taxon>Bacillota</taxon>
        <taxon>Clostridia</taxon>
        <taxon>Lachnospirales</taxon>
        <taxon>Lachnospiraceae</taxon>
        <taxon>Hungatella</taxon>
    </lineage>
</organism>
<dbReference type="AlphaFoldDB" id="D3ARK5"/>
<dbReference type="EMBL" id="ACIO01000729">
    <property type="protein sequence ID" value="EFC95550.1"/>
    <property type="molecule type" value="Genomic_DNA"/>
</dbReference>
<dbReference type="Proteomes" id="UP000004968">
    <property type="component" value="Unassembled WGS sequence"/>
</dbReference>